<keyword evidence="5" id="KW-0547">Nucleotide-binding</keyword>
<dbReference type="EMBL" id="JBHSQW010000009">
    <property type="protein sequence ID" value="MFC5993323.1"/>
    <property type="molecule type" value="Genomic_DNA"/>
</dbReference>
<evidence type="ECO:0000256" key="9">
    <source>
        <dbReference type="SAM" id="Phobius"/>
    </source>
</evidence>
<dbReference type="EC" id="2.7.13.3" evidence="2"/>
<dbReference type="Gene3D" id="1.20.5.1930">
    <property type="match status" value="1"/>
</dbReference>
<feature type="transmembrane region" description="Helical" evidence="9">
    <location>
        <begin position="150"/>
        <end position="171"/>
    </location>
</feature>
<evidence type="ECO:0000256" key="2">
    <source>
        <dbReference type="ARBA" id="ARBA00012438"/>
    </source>
</evidence>
<feature type="transmembrane region" description="Helical" evidence="9">
    <location>
        <begin position="53"/>
        <end position="74"/>
    </location>
</feature>
<keyword evidence="6 11" id="KW-0418">Kinase</keyword>
<dbReference type="SUPFAM" id="SSF55874">
    <property type="entry name" value="ATPase domain of HSP90 chaperone/DNA topoisomerase II/histidine kinase"/>
    <property type="match status" value="1"/>
</dbReference>
<name>A0ABW1IXY5_9PSEU</name>
<feature type="transmembrane region" description="Helical" evidence="9">
    <location>
        <begin position="20"/>
        <end position="41"/>
    </location>
</feature>
<keyword evidence="9" id="KW-1133">Transmembrane helix</keyword>
<proteinExistence type="predicted"/>
<organism evidence="11 12">
    <name type="scientific">Pseudonocardia hispaniensis</name>
    <dbReference type="NCBI Taxonomy" id="904933"/>
    <lineage>
        <taxon>Bacteria</taxon>
        <taxon>Bacillati</taxon>
        <taxon>Actinomycetota</taxon>
        <taxon>Actinomycetes</taxon>
        <taxon>Pseudonocardiales</taxon>
        <taxon>Pseudonocardiaceae</taxon>
        <taxon>Pseudonocardia</taxon>
    </lineage>
</organism>
<evidence type="ECO:0000256" key="8">
    <source>
        <dbReference type="ARBA" id="ARBA00023012"/>
    </source>
</evidence>
<dbReference type="InterPro" id="IPR011712">
    <property type="entry name" value="Sig_transdc_His_kin_sub3_dim/P"/>
</dbReference>
<comment type="caution">
    <text evidence="11">The sequence shown here is derived from an EMBL/GenBank/DDBJ whole genome shotgun (WGS) entry which is preliminary data.</text>
</comment>
<sequence length="409" mass="42284">MPVPRRLAAPLVSGRTYRRYVHLLLGAVLAVPYAALTWLFVTSASSGGLDAAALGPLLALAAAAAVAVVLVPGVRALEVTAARALLDVELPDPDPRSIASWSGRRRAVAWLLLNMLLGVAIAVLTLIVAPSVVGFLLAPWRDFPTLPTGLAAAWTPVVGLLFVPALLYAVAGAGEVLARLAPGLLGPTTAERLAAELADALRTADALAQRNRLARELHDSVGHALTVTTLQAGAAARLLDSDPEFVRRALEAIADAGRAALDDLDHVLGLLREGGDAAGAPGPQPDLTDLTRLLDGTRSAGVDLDVATEGDLAAIPAVVSREAYRIVQEGLTNALRHAGPVPVAVRIHAAADVLTLTVSNPVRRNGSTTGGGRGLRGMAERVRVLRGELSAGPDNGCWRVTARLPLSVG</sequence>
<dbReference type="PANTHER" id="PTHR24421:SF10">
    <property type="entry name" value="NITRATE_NITRITE SENSOR PROTEIN NARQ"/>
    <property type="match status" value="1"/>
</dbReference>
<dbReference type="Gene3D" id="3.30.565.10">
    <property type="entry name" value="Histidine kinase-like ATPase, C-terminal domain"/>
    <property type="match status" value="1"/>
</dbReference>
<evidence type="ECO:0000313" key="12">
    <source>
        <dbReference type="Proteomes" id="UP001596302"/>
    </source>
</evidence>
<gene>
    <name evidence="11" type="ORF">ACFQE5_03740</name>
</gene>
<feature type="transmembrane region" description="Helical" evidence="9">
    <location>
        <begin position="111"/>
        <end position="138"/>
    </location>
</feature>
<feature type="domain" description="Signal transduction histidine kinase subgroup 3 dimerisation and phosphoacceptor" evidence="10">
    <location>
        <begin position="210"/>
        <end position="274"/>
    </location>
</feature>
<evidence type="ECO:0000256" key="4">
    <source>
        <dbReference type="ARBA" id="ARBA00022679"/>
    </source>
</evidence>
<dbReference type="InterPro" id="IPR036890">
    <property type="entry name" value="HATPase_C_sf"/>
</dbReference>
<keyword evidence="12" id="KW-1185">Reference proteome</keyword>
<dbReference type="GO" id="GO:0016301">
    <property type="term" value="F:kinase activity"/>
    <property type="evidence" value="ECO:0007669"/>
    <property type="project" value="UniProtKB-KW"/>
</dbReference>
<evidence type="ECO:0000256" key="5">
    <source>
        <dbReference type="ARBA" id="ARBA00022741"/>
    </source>
</evidence>
<keyword evidence="7" id="KW-0067">ATP-binding</keyword>
<dbReference type="RefSeq" id="WP_379582771.1">
    <property type="nucleotide sequence ID" value="NZ_JBHSQW010000009.1"/>
</dbReference>
<dbReference type="CDD" id="cd16917">
    <property type="entry name" value="HATPase_UhpB-NarQ-NarX-like"/>
    <property type="match status" value="1"/>
</dbReference>
<accession>A0ABW1IXY5</accession>
<evidence type="ECO:0000256" key="3">
    <source>
        <dbReference type="ARBA" id="ARBA00022553"/>
    </source>
</evidence>
<keyword evidence="4" id="KW-0808">Transferase</keyword>
<evidence type="ECO:0000256" key="1">
    <source>
        <dbReference type="ARBA" id="ARBA00000085"/>
    </source>
</evidence>
<keyword evidence="9" id="KW-0472">Membrane</keyword>
<dbReference type="Proteomes" id="UP001596302">
    <property type="component" value="Unassembled WGS sequence"/>
</dbReference>
<evidence type="ECO:0000256" key="7">
    <source>
        <dbReference type="ARBA" id="ARBA00022840"/>
    </source>
</evidence>
<keyword evidence="8" id="KW-0902">Two-component regulatory system</keyword>
<keyword evidence="9" id="KW-0812">Transmembrane</keyword>
<keyword evidence="3" id="KW-0597">Phosphoprotein</keyword>
<dbReference type="Pfam" id="PF07730">
    <property type="entry name" value="HisKA_3"/>
    <property type="match status" value="1"/>
</dbReference>
<reference evidence="12" key="1">
    <citation type="journal article" date="2019" name="Int. J. Syst. Evol. Microbiol.">
        <title>The Global Catalogue of Microorganisms (GCM) 10K type strain sequencing project: providing services to taxonomists for standard genome sequencing and annotation.</title>
        <authorList>
            <consortium name="The Broad Institute Genomics Platform"/>
            <consortium name="The Broad Institute Genome Sequencing Center for Infectious Disease"/>
            <person name="Wu L."/>
            <person name="Ma J."/>
        </authorList>
    </citation>
    <scope>NUCLEOTIDE SEQUENCE [LARGE SCALE GENOMIC DNA]</scope>
    <source>
        <strain evidence="12">CCM 8391</strain>
    </source>
</reference>
<dbReference type="InterPro" id="IPR050482">
    <property type="entry name" value="Sensor_HK_TwoCompSys"/>
</dbReference>
<dbReference type="PANTHER" id="PTHR24421">
    <property type="entry name" value="NITRATE/NITRITE SENSOR PROTEIN NARX-RELATED"/>
    <property type="match status" value="1"/>
</dbReference>
<evidence type="ECO:0000256" key="6">
    <source>
        <dbReference type="ARBA" id="ARBA00022777"/>
    </source>
</evidence>
<evidence type="ECO:0000313" key="11">
    <source>
        <dbReference type="EMBL" id="MFC5993323.1"/>
    </source>
</evidence>
<comment type="catalytic activity">
    <reaction evidence="1">
        <text>ATP + protein L-histidine = ADP + protein N-phospho-L-histidine.</text>
        <dbReference type="EC" id="2.7.13.3"/>
    </reaction>
</comment>
<evidence type="ECO:0000259" key="10">
    <source>
        <dbReference type="Pfam" id="PF07730"/>
    </source>
</evidence>
<protein>
    <recommendedName>
        <fullName evidence="2">histidine kinase</fullName>
        <ecNumber evidence="2">2.7.13.3</ecNumber>
    </recommendedName>
</protein>